<feature type="transmembrane region" description="Helical" evidence="1">
    <location>
        <begin position="12"/>
        <end position="34"/>
    </location>
</feature>
<name>A0A844YM41_9SPHN</name>
<dbReference type="Pfam" id="PF10617">
    <property type="entry name" value="DUF2474"/>
    <property type="match status" value="1"/>
</dbReference>
<proteinExistence type="predicted"/>
<dbReference type="EMBL" id="WTYN01000005">
    <property type="protein sequence ID" value="MXO63994.1"/>
    <property type="molecule type" value="Genomic_DNA"/>
</dbReference>
<keyword evidence="3" id="KW-1185">Reference proteome</keyword>
<comment type="caution">
    <text evidence="2">The sequence shown here is derived from an EMBL/GenBank/DDBJ whole genome shotgun (WGS) entry which is preliminary data.</text>
</comment>
<accession>A0A844YM41</accession>
<dbReference type="OrthoDB" id="6199137at2"/>
<evidence type="ECO:0000313" key="2">
    <source>
        <dbReference type="EMBL" id="MXO63994.1"/>
    </source>
</evidence>
<sequence>MRDASPSPLWQRLLWMAGIWAVSVAALGTVAYALRWWLAP</sequence>
<keyword evidence="1" id="KW-0472">Membrane</keyword>
<gene>
    <name evidence="2" type="ORF">GRI48_13375</name>
</gene>
<dbReference type="AlphaFoldDB" id="A0A844YM41"/>
<evidence type="ECO:0000256" key="1">
    <source>
        <dbReference type="SAM" id="Phobius"/>
    </source>
</evidence>
<reference evidence="2 3" key="1">
    <citation type="submission" date="2019-12" db="EMBL/GenBank/DDBJ databases">
        <title>Genomic-based taxomic classification of the family Erythrobacteraceae.</title>
        <authorList>
            <person name="Xu L."/>
        </authorList>
    </citation>
    <scope>NUCLEOTIDE SEQUENCE [LARGE SCALE GENOMIC DNA]</scope>
    <source>
        <strain evidence="2 3">MCCC 1A09965</strain>
    </source>
</reference>
<keyword evidence="1" id="KW-0812">Transmembrane</keyword>
<dbReference type="InterPro" id="IPR018895">
    <property type="entry name" value="DUF2474"/>
</dbReference>
<organism evidence="2 3">
    <name type="scientific">Qipengyuania oceanensis</name>
    <dbReference type="NCBI Taxonomy" id="1463597"/>
    <lineage>
        <taxon>Bacteria</taxon>
        <taxon>Pseudomonadati</taxon>
        <taxon>Pseudomonadota</taxon>
        <taxon>Alphaproteobacteria</taxon>
        <taxon>Sphingomonadales</taxon>
        <taxon>Erythrobacteraceae</taxon>
        <taxon>Qipengyuania</taxon>
    </lineage>
</organism>
<dbReference type="RefSeq" id="WP_160677297.1">
    <property type="nucleotide sequence ID" value="NZ_WTYN01000005.1"/>
</dbReference>
<evidence type="ECO:0000313" key="3">
    <source>
        <dbReference type="Proteomes" id="UP000445582"/>
    </source>
</evidence>
<dbReference type="Proteomes" id="UP000445582">
    <property type="component" value="Unassembled WGS sequence"/>
</dbReference>
<protein>
    <submittedName>
        <fullName evidence="2">DUF2474 family protein</fullName>
    </submittedName>
</protein>
<keyword evidence="1" id="KW-1133">Transmembrane helix</keyword>